<dbReference type="EMBL" id="AFNW01000092">
    <property type="protein sequence ID" value="EKJ75268.1"/>
    <property type="molecule type" value="Genomic_DNA"/>
</dbReference>
<dbReference type="GeneID" id="20363143"/>
<protein>
    <submittedName>
        <fullName evidence="2">Uncharacterized protein</fullName>
    </submittedName>
</protein>
<accession>K3VNH9</accession>
<evidence type="ECO:0000313" key="3">
    <source>
        <dbReference type="Proteomes" id="UP000007978"/>
    </source>
</evidence>
<dbReference type="AlphaFoldDB" id="K3VNH9"/>
<evidence type="ECO:0000256" key="1">
    <source>
        <dbReference type="SAM" id="MobiDB-lite"/>
    </source>
</evidence>
<feature type="region of interest" description="Disordered" evidence="1">
    <location>
        <begin position="96"/>
        <end position="121"/>
    </location>
</feature>
<dbReference type="HOGENOM" id="CLU_1468228_0_0_1"/>
<dbReference type="Proteomes" id="UP000007978">
    <property type="component" value="Chromosome 1"/>
</dbReference>
<dbReference type="KEGG" id="fpu:FPSE_04525"/>
<dbReference type="OrthoDB" id="5104313at2759"/>
<keyword evidence="3" id="KW-1185">Reference proteome</keyword>
<name>K3VNH9_FUSPC</name>
<sequence length="184" mass="20758">MCRGENVQCKECSQLSSRIVQICIRGEMMVNCPEIVIEGVNPEKEECHLCRCGGGKGTITMPSSILANANNYDREVWRASKEQIMPKPIRRLQALKPQENSGRCSSDKNESKSSFWPPYPEEHQLHRSVSTALQSDPNQGMDFLDDTTQLRPVALEIEQEFSEKESCDIVLALRSKQKMLVVAT</sequence>
<organism evidence="2 3">
    <name type="scientific">Fusarium pseudograminearum (strain CS3096)</name>
    <name type="common">Wheat and barley crown-rot fungus</name>
    <dbReference type="NCBI Taxonomy" id="1028729"/>
    <lineage>
        <taxon>Eukaryota</taxon>
        <taxon>Fungi</taxon>
        <taxon>Dikarya</taxon>
        <taxon>Ascomycota</taxon>
        <taxon>Pezizomycotina</taxon>
        <taxon>Sordariomycetes</taxon>
        <taxon>Hypocreomycetidae</taxon>
        <taxon>Hypocreales</taxon>
        <taxon>Nectriaceae</taxon>
        <taxon>Fusarium</taxon>
    </lineage>
</organism>
<comment type="caution">
    <text evidence="2">The sequence shown here is derived from an EMBL/GenBank/DDBJ whole genome shotgun (WGS) entry which is preliminary data.</text>
</comment>
<dbReference type="RefSeq" id="XP_009255918.1">
    <property type="nucleotide sequence ID" value="XM_009257643.1"/>
</dbReference>
<gene>
    <name evidence="2" type="ORF">FPSE_04525</name>
</gene>
<evidence type="ECO:0000313" key="2">
    <source>
        <dbReference type="EMBL" id="EKJ75268.1"/>
    </source>
</evidence>
<proteinExistence type="predicted"/>
<reference evidence="2 3" key="1">
    <citation type="journal article" date="2012" name="PLoS Pathog.">
        <title>Comparative pathogenomics reveals horizontally acquired novel virulence genes in fungi infecting cereal hosts.</title>
        <authorList>
            <person name="Gardiner D.M."/>
            <person name="McDonald M.C."/>
            <person name="Covarelli L."/>
            <person name="Solomon P.S."/>
            <person name="Rusu A.G."/>
            <person name="Marshall M."/>
            <person name="Kazan K."/>
            <person name="Chakraborty S."/>
            <person name="McDonald B.A."/>
            <person name="Manners J.M."/>
        </authorList>
    </citation>
    <scope>NUCLEOTIDE SEQUENCE [LARGE SCALE GENOMIC DNA]</scope>
    <source>
        <strain evidence="2 3">CS3096</strain>
    </source>
</reference>